<dbReference type="InterPro" id="IPR007810">
    <property type="entry name" value="Pep3/Vps18_beta-prop"/>
</dbReference>
<reference evidence="3 4" key="2">
    <citation type="journal article" date="2007" name="BMC Biol.">
        <title>A 100%-complete sequence reveals unusually simple genomic features in the hot-spring red alga Cyanidioschyzon merolae.</title>
        <authorList>
            <person name="Nozaki H."/>
            <person name="Takano H."/>
            <person name="Misumi O."/>
            <person name="Terasawa K."/>
            <person name="Matsuzaki M."/>
            <person name="Maruyama S."/>
            <person name="Nishida K."/>
            <person name="Yagisawa F."/>
            <person name="Yoshida Y."/>
            <person name="Fujiwara T."/>
            <person name="Takio S."/>
            <person name="Tamura K."/>
            <person name="Chung S.J."/>
            <person name="Nakamura S."/>
            <person name="Kuroiwa H."/>
            <person name="Tanaka K."/>
            <person name="Sato N."/>
            <person name="Kuroiwa T."/>
        </authorList>
    </citation>
    <scope>NUCLEOTIDE SEQUENCE [LARGE SCALE GENOMIC DNA]</scope>
    <source>
        <strain evidence="3 4">10D</strain>
    </source>
</reference>
<dbReference type="HOGENOM" id="CLU_279821_0_0_1"/>
<reference evidence="3 4" key="1">
    <citation type="journal article" date="2004" name="Nature">
        <title>Genome sequence of the ultrasmall unicellular red alga Cyanidioschyzon merolae 10D.</title>
        <authorList>
            <person name="Matsuzaki M."/>
            <person name="Misumi O."/>
            <person name="Shin-i T."/>
            <person name="Maruyama S."/>
            <person name="Takahara M."/>
            <person name="Miyagishima S."/>
            <person name="Mori T."/>
            <person name="Nishida K."/>
            <person name="Yagisawa F."/>
            <person name="Nishida K."/>
            <person name="Yoshida Y."/>
            <person name="Nishimura Y."/>
            <person name="Nakao S."/>
            <person name="Kobayashi T."/>
            <person name="Momoyama Y."/>
            <person name="Higashiyama T."/>
            <person name="Minoda A."/>
            <person name="Sano M."/>
            <person name="Nomoto H."/>
            <person name="Oishi K."/>
            <person name="Hayashi H."/>
            <person name="Ohta F."/>
            <person name="Nishizaka S."/>
            <person name="Haga S."/>
            <person name="Miura S."/>
            <person name="Morishita T."/>
            <person name="Kabeya Y."/>
            <person name="Terasawa K."/>
            <person name="Suzuki Y."/>
            <person name="Ishii Y."/>
            <person name="Asakawa S."/>
            <person name="Takano H."/>
            <person name="Ohta N."/>
            <person name="Kuroiwa H."/>
            <person name="Tanaka K."/>
            <person name="Shimizu N."/>
            <person name="Sugano S."/>
            <person name="Sato N."/>
            <person name="Nozaki H."/>
            <person name="Ogasawara N."/>
            <person name="Kohara Y."/>
            <person name="Kuroiwa T."/>
        </authorList>
    </citation>
    <scope>NUCLEOTIDE SEQUENCE [LARGE SCALE GENOMIC DNA]</scope>
    <source>
        <strain evidence="3 4">10D</strain>
    </source>
</reference>
<feature type="region of interest" description="Disordered" evidence="1">
    <location>
        <begin position="399"/>
        <end position="429"/>
    </location>
</feature>
<evidence type="ECO:0000313" key="3">
    <source>
        <dbReference type="EMBL" id="BAM83486.1"/>
    </source>
</evidence>
<feature type="domain" description="Pep3/Vps18 beta-propeller" evidence="2">
    <location>
        <begin position="153"/>
        <end position="294"/>
    </location>
</feature>
<name>M1UY23_CYAM1</name>
<evidence type="ECO:0000256" key="1">
    <source>
        <dbReference type="SAM" id="MobiDB-lite"/>
    </source>
</evidence>
<proteinExistence type="predicted"/>
<dbReference type="GeneID" id="16997745"/>
<dbReference type="Gramene" id="CMT576CT">
    <property type="protein sequence ID" value="CMT576CT"/>
    <property type="gene ID" value="CMT576C"/>
</dbReference>
<dbReference type="Pfam" id="PF05131">
    <property type="entry name" value="Pep3_Vps18"/>
    <property type="match status" value="1"/>
</dbReference>
<feature type="region of interest" description="Disordered" evidence="1">
    <location>
        <begin position="1081"/>
        <end position="1102"/>
    </location>
</feature>
<dbReference type="OrthoDB" id="10549762at2759"/>
<dbReference type="KEGG" id="cme:CYME_CMT576C"/>
<feature type="compositionally biased region" description="Basic and acidic residues" evidence="1">
    <location>
        <begin position="410"/>
        <end position="420"/>
    </location>
</feature>
<gene>
    <name evidence="3" type="ORF">CYME_CMT576C</name>
</gene>
<protein>
    <recommendedName>
        <fullName evidence="2">Pep3/Vps18 beta-propeller domain-containing protein</fullName>
    </recommendedName>
</protein>
<dbReference type="AlphaFoldDB" id="M1UY23"/>
<organism evidence="3 4">
    <name type="scientific">Cyanidioschyzon merolae (strain NIES-3377 / 10D)</name>
    <name type="common">Unicellular red alga</name>
    <dbReference type="NCBI Taxonomy" id="280699"/>
    <lineage>
        <taxon>Eukaryota</taxon>
        <taxon>Rhodophyta</taxon>
        <taxon>Bangiophyceae</taxon>
        <taxon>Cyanidiales</taxon>
        <taxon>Cyanidiaceae</taxon>
        <taxon>Cyanidioschyzon</taxon>
    </lineage>
</organism>
<sequence>MTLSLECLGVHLPCESVEVALVAPAGPCHCWVSTNRETVQQWYRESAEGLDRSSTGSESPVGVQNKDRSVWRIVAEFRAPGRVAFLVHLGKHGLLAQTADCKFLFVAGHWRSVKLPTWNERITAVTVVSGSLRSLADEPESRTSPTRFERTPQASTSSLHLLLGTAQGTLYSCLVPQFKMTAIWSTTTACSGAEPICGLRYLHAARTGSPGHELLILSTPTRLYYVMDPFSVSESARERLNLDRFMETAPCASADATMTAAGMVESIPQNKIGSLFGDWNWLSRTGILHFQVNRSALAAGQLPVVWEKSWIDLSGIFSASKEPYAVFGAVDIEPGCVLLGIQSASAADGAVFPAQGERAVVSDDNEPSLVTSLQECSITEHAPTPSRNAAPEECFVEERDSGVRVLPSSERGHTRGRDSASEACTSDELHPNTRAYSALALESVTSSVDQLDRSLSAETAEISPGDCMNITHVERSSVLPSVRDSNAAFESETFAFTQTPAADPQLPEAVSADSSVSCAAFEHALPSTGTRTEQVSLDARSEAASTDVDPVLGFIALYSLVDGRLRARMAVRKEHGRPLALLPGGLLVTSRATYCCRVSGDVLKAVQEAFVERYRLAEALANCKTTEQKDVVFLQYAEKLFSELGGIHEAATEADLQAQRIRKQQIAFYLARCRSLQVQDALKRMIEHCAVDAEMVLAYVEQRVLVEEDTLSTGALESLQKALQDYRSGADAETFLSQPCVLRDQSATDAMYGRLYRLMKPGSTAQVQLREQILQRALVLPPIAERKHGSFSNNEHEAIKLLQWAAVLLAEQGNEADLFALIQKHAPAVHEDRSFSGFLLWLVNRYGLWHVHIELLLMLDKQVGSDAGYREDALDVAFEHAAEMALEASPLLERLLDRICGEDRALWRQALDRAPASCRTAVWSRALLERRVVTLGEALDDRSTTRTTSPVDCPLPAQALSHLFRDMEHSLAIEQAKIQDLISVLERLDRALEHQSAVRHATEAVWRRQSTNCTESTPGRETPQTAWFPGHARSLLPDWMTRSLQADALYGAKAGASNAPAEMQARAALCRVRSRNRSLSSACVTGSTSEATQQPTDTSASVATREHDVTWFSPFWLESLNASYR</sequence>
<keyword evidence="4" id="KW-1185">Reference proteome</keyword>
<dbReference type="EMBL" id="AP006502">
    <property type="protein sequence ID" value="BAM83486.1"/>
    <property type="molecule type" value="Genomic_DNA"/>
</dbReference>
<evidence type="ECO:0000313" key="4">
    <source>
        <dbReference type="Proteomes" id="UP000007014"/>
    </source>
</evidence>
<evidence type="ECO:0000259" key="2">
    <source>
        <dbReference type="Pfam" id="PF05131"/>
    </source>
</evidence>
<dbReference type="RefSeq" id="XP_005539522.1">
    <property type="nucleotide sequence ID" value="XM_005539465.1"/>
</dbReference>
<accession>M1UY23</accession>
<dbReference type="Proteomes" id="UP000007014">
    <property type="component" value="Chromosome 20"/>
</dbReference>